<evidence type="ECO:0000313" key="3">
    <source>
        <dbReference type="EMBL" id="CCH59503.1"/>
    </source>
</evidence>
<dbReference type="Pfam" id="PF19259">
    <property type="entry name" value="Ty3_capsid"/>
    <property type="match status" value="1"/>
</dbReference>
<feature type="domain" description="Ty3 transposon capsid-like protein" evidence="2">
    <location>
        <begin position="5"/>
        <end position="171"/>
    </location>
</feature>
<dbReference type="OMA" id="FRNAHIG"/>
<gene>
    <name evidence="3" type="primary">TBLA0B06840</name>
    <name evidence="3" type="ORF">TBLA_0B06840</name>
</gene>
<dbReference type="InParanoid" id="I2GZF1"/>
<name>I2GZF1_HENB6</name>
<dbReference type="KEGG" id="tbl:TBLA_0B06840"/>
<dbReference type="EMBL" id="HE806317">
    <property type="protein sequence ID" value="CCH59503.1"/>
    <property type="molecule type" value="Genomic_DNA"/>
</dbReference>
<reference evidence="3 4" key="1">
    <citation type="journal article" date="2011" name="Proc. Natl. Acad. Sci. U.S.A.">
        <title>Evolutionary erosion of yeast sex chromosomes by mating-type switching accidents.</title>
        <authorList>
            <person name="Gordon J.L."/>
            <person name="Armisen D."/>
            <person name="Proux-Wera E."/>
            <person name="Oheigeartaigh S.S."/>
            <person name="Byrne K.P."/>
            <person name="Wolfe K.H."/>
        </authorList>
    </citation>
    <scope>NUCLEOTIDE SEQUENCE [LARGE SCALE GENOMIC DNA]</scope>
    <source>
        <strain evidence="4">ATCC 34711 / CBS 6284 / DSM 70876 / NBRC 10599 / NRRL Y-10934 / UCD 77-7</strain>
    </source>
</reference>
<dbReference type="RefSeq" id="XP_004179022.1">
    <property type="nucleotide sequence ID" value="XM_004178974.1"/>
</dbReference>
<dbReference type="HOGENOM" id="CLU_1001764_0_0_1"/>
<organism evidence="3 4">
    <name type="scientific">Henningerozyma blattae (strain ATCC 34711 / CBS 6284 / DSM 70876 / NBRC 10599 / NRRL Y-10934 / UCD 77-7)</name>
    <name type="common">Yeast</name>
    <name type="synonym">Tetrapisispora blattae</name>
    <dbReference type="NCBI Taxonomy" id="1071380"/>
    <lineage>
        <taxon>Eukaryota</taxon>
        <taxon>Fungi</taxon>
        <taxon>Dikarya</taxon>
        <taxon>Ascomycota</taxon>
        <taxon>Saccharomycotina</taxon>
        <taxon>Saccharomycetes</taxon>
        <taxon>Saccharomycetales</taxon>
        <taxon>Saccharomycetaceae</taxon>
        <taxon>Henningerozyma</taxon>
    </lineage>
</organism>
<accession>I2GZF1</accession>
<keyword evidence="4" id="KW-1185">Reference proteome</keyword>
<dbReference type="GeneID" id="14494419"/>
<proteinExistence type="predicted"/>
<dbReference type="InterPro" id="IPR045358">
    <property type="entry name" value="Ty3_capsid"/>
</dbReference>
<protein>
    <recommendedName>
        <fullName evidence="2">Ty3 transposon capsid-like protein domain-containing protein</fullName>
    </recommendedName>
</protein>
<feature type="region of interest" description="Disordered" evidence="1">
    <location>
        <begin position="203"/>
        <end position="226"/>
    </location>
</feature>
<feature type="compositionally biased region" description="Low complexity" evidence="1">
    <location>
        <begin position="203"/>
        <end position="221"/>
    </location>
</feature>
<dbReference type="OrthoDB" id="5600552at2759"/>
<evidence type="ECO:0000256" key="1">
    <source>
        <dbReference type="SAM" id="MobiDB-lite"/>
    </source>
</evidence>
<dbReference type="Proteomes" id="UP000002866">
    <property type="component" value="Chromosome 2"/>
</dbReference>
<evidence type="ECO:0000313" key="4">
    <source>
        <dbReference type="Proteomes" id="UP000002866"/>
    </source>
</evidence>
<sequence length="278" mass="31303">MSSSPVSVKVPHPFDGSRANLFQLNTFLQALNVQFVVKRVSNDTEKIDHLSINLTGSALNWFVTYSTNVEITDLTYAAFVEKFRNAHIGKLDTYNIIQKMSSMKQAHSIDAYITEFDNLRRLLPSGSLIEDMFIQLFVKGLKPNTRKELHLRPITSFYEATQLASRAENYLYSDGFSVGSSVAPGPFIFDADGDIVMTVCGSRGSRSSRFSSSSRSAFPSRNPDSNHWRQKYREVCMKQRLCFNCMSPNHQSAKCTQGSSSSSSHRSNNARPLQAHRY</sequence>
<evidence type="ECO:0000259" key="2">
    <source>
        <dbReference type="Pfam" id="PF19259"/>
    </source>
</evidence>
<feature type="region of interest" description="Disordered" evidence="1">
    <location>
        <begin position="254"/>
        <end position="278"/>
    </location>
</feature>
<dbReference type="AlphaFoldDB" id="I2GZF1"/>